<dbReference type="EMBL" id="REGN01007303">
    <property type="protein sequence ID" value="RNA06709.1"/>
    <property type="molecule type" value="Genomic_DNA"/>
</dbReference>
<keyword evidence="1" id="KW-0812">Transmembrane</keyword>
<organism evidence="2 3">
    <name type="scientific">Brachionus plicatilis</name>
    <name type="common">Marine rotifer</name>
    <name type="synonym">Brachionus muelleri</name>
    <dbReference type="NCBI Taxonomy" id="10195"/>
    <lineage>
        <taxon>Eukaryota</taxon>
        <taxon>Metazoa</taxon>
        <taxon>Spiralia</taxon>
        <taxon>Gnathifera</taxon>
        <taxon>Rotifera</taxon>
        <taxon>Eurotatoria</taxon>
        <taxon>Monogononta</taxon>
        <taxon>Pseudotrocha</taxon>
        <taxon>Ploima</taxon>
        <taxon>Brachionidae</taxon>
        <taxon>Brachionus</taxon>
    </lineage>
</organism>
<evidence type="ECO:0000256" key="1">
    <source>
        <dbReference type="SAM" id="Phobius"/>
    </source>
</evidence>
<feature type="transmembrane region" description="Helical" evidence="1">
    <location>
        <begin position="93"/>
        <end position="112"/>
    </location>
</feature>
<keyword evidence="3" id="KW-1185">Reference proteome</keyword>
<comment type="caution">
    <text evidence="2">The sequence shown here is derived from an EMBL/GenBank/DDBJ whole genome shotgun (WGS) entry which is preliminary data.</text>
</comment>
<accession>A0A3M7Q638</accession>
<keyword evidence="1" id="KW-1133">Transmembrane helix</keyword>
<name>A0A3M7Q638_BRAPC</name>
<evidence type="ECO:0000313" key="3">
    <source>
        <dbReference type="Proteomes" id="UP000276133"/>
    </source>
</evidence>
<reference evidence="2 3" key="1">
    <citation type="journal article" date="2018" name="Sci. Rep.">
        <title>Genomic signatures of local adaptation to the degree of environmental predictability in rotifers.</title>
        <authorList>
            <person name="Franch-Gras L."/>
            <person name="Hahn C."/>
            <person name="Garcia-Roger E.M."/>
            <person name="Carmona M.J."/>
            <person name="Serra M."/>
            <person name="Gomez A."/>
        </authorList>
    </citation>
    <scope>NUCLEOTIDE SEQUENCE [LARGE SCALE GENOMIC DNA]</scope>
    <source>
        <strain evidence="2">HYR1</strain>
    </source>
</reference>
<dbReference type="AlphaFoldDB" id="A0A3M7Q638"/>
<proteinExistence type="predicted"/>
<keyword evidence="1" id="KW-0472">Membrane</keyword>
<evidence type="ECO:0000313" key="2">
    <source>
        <dbReference type="EMBL" id="RNA06709.1"/>
    </source>
</evidence>
<sequence length="166" mass="19403">MVTYSLITQYVTKNVNEVPTASEEIHSAVKRASRKNTNPIACSECDCKISIYCNHLIFMLSSNAIKLKCVEDYGYDNSREFEKKHEIILIDRILTFSLSYLHFLLIVPYQLYIGISSRFLLSSLFFPMPSDYVYFTEIIILLTLGVLFICFCHKSTNFRDRRVRFH</sequence>
<feature type="transmembrane region" description="Helical" evidence="1">
    <location>
        <begin position="132"/>
        <end position="152"/>
    </location>
</feature>
<gene>
    <name evidence="2" type="ORF">BpHYR1_008183</name>
</gene>
<dbReference type="Proteomes" id="UP000276133">
    <property type="component" value="Unassembled WGS sequence"/>
</dbReference>
<protein>
    <submittedName>
        <fullName evidence="2">Uncharacterized protein</fullName>
    </submittedName>
</protein>